<keyword evidence="2 5" id="KW-0689">Ribosomal protein</keyword>
<dbReference type="AlphaFoldDB" id="A0A2M7ALH0"/>
<dbReference type="GO" id="GO:0022627">
    <property type="term" value="C:cytosolic small ribosomal subunit"/>
    <property type="evidence" value="ECO:0007669"/>
    <property type="project" value="TreeGrafter"/>
</dbReference>
<dbReference type="GO" id="GO:0003735">
    <property type="term" value="F:structural constituent of ribosome"/>
    <property type="evidence" value="ECO:0007669"/>
    <property type="project" value="InterPro"/>
</dbReference>
<dbReference type="EMBL" id="PEWD01000094">
    <property type="protein sequence ID" value="PIU68187.1"/>
    <property type="molecule type" value="Genomic_DNA"/>
</dbReference>
<evidence type="ECO:0000256" key="5">
    <source>
        <dbReference type="HAMAP-Rule" id="MF_00291"/>
    </source>
</evidence>
<reference evidence="8" key="1">
    <citation type="submission" date="2017-09" db="EMBL/GenBank/DDBJ databases">
        <title>Depth-based differentiation of microbial function through sediment-hosted aquifers and enrichment of novel symbionts in the deep terrestrial subsurface.</title>
        <authorList>
            <person name="Probst A.J."/>
            <person name="Ladd B."/>
            <person name="Jarett J.K."/>
            <person name="Geller-Mcgrath D.E."/>
            <person name="Sieber C.M.K."/>
            <person name="Emerson J.B."/>
            <person name="Anantharaman K."/>
            <person name="Thomas B.C."/>
            <person name="Malmstrom R."/>
            <person name="Stieglmeier M."/>
            <person name="Klingl A."/>
            <person name="Woyke T."/>
            <person name="Ryan C.M."/>
            <person name="Banfield J.F."/>
        </authorList>
    </citation>
    <scope>NUCLEOTIDE SEQUENCE [LARGE SCALE GENOMIC DNA]</scope>
</reference>
<dbReference type="PANTHER" id="PTHR12534:SF0">
    <property type="entry name" value="SMALL RIBOSOMAL SUBUNIT PROTEIN US2M"/>
    <property type="match status" value="1"/>
</dbReference>
<feature type="region of interest" description="Disordered" evidence="6">
    <location>
        <begin position="227"/>
        <end position="252"/>
    </location>
</feature>
<dbReference type="NCBIfam" id="TIGR01011">
    <property type="entry name" value="rpsB_bact"/>
    <property type="match status" value="1"/>
</dbReference>
<protein>
    <recommendedName>
        <fullName evidence="4 5">Small ribosomal subunit protein uS2</fullName>
    </recommendedName>
</protein>
<feature type="compositionally biased region" description="Basic and acidic residues" evidence="6">
    <location>
        <begin position="242"/>
        <end position="252"/>
    </location>
</feature>
<name>A0A2M7ALH0_UNCKA</name>
<dbReference type="Gene3D" id="1.10.287.610">
    <property type="entry name" value="Helix hairpin bin"/>
    <property type="match status" value="1"/>
</dbReference>
<evidence type="ECO:0000313" key="8">
    <source>
        <dbReference type="Proteomes" id="UP000229916"/>
    </source>
</evidence>
<dbReference type="InterPro" id="IPR005706">
    <property type="entry name" value="Ribosomal_uS2_bac/mit/plastid"/>
</dbReference>
<dbReference type="Proteomes" id="UP000229916">
    <property type="component" value="Unassembled WGS sequence"/>
</dbReference>
<dbReference type="Pfam" id="PF00318">
    <property type="entry name" value="Ribosomal_S2"/>
    <property type="match status" value="1"/>
</dbReference>
<dbReference type="InterPro" id="IPR001865">
    <property type="entry name" value="Ribosomal_uS2"/>
</dbReference>
<sequence>MSQLTLQGLLEAGSHFGHQTKRWDPKMKSHIFTQRNGIHIIDLESTLKMADEAAVFVKKLATEGKTLLFVGTKRQAREIIKTEAKKCGCMYINERWVGGLLTNFDSVRKVIDKYNEMITVSKGEEFGKLTKKEQSLFQKDFSRLDKSVGGIRELKRLPDALFILDVKREKIAVTEAKKVSLPIVAICDTNSNPELVDYPIPGNDDGLKSIQLFVSFMADVYLAGRKEGPQEAGQKPTQPAENGEKKVEEKAPAAKLKSIKVGMQADDSLKSSDLPGKTVKILKEEKIEVKPKKITKGQVLEVEGLGKITLEDEK</sequence>
<dbReference type="PRINTS" id="PR00395">
    <property type="entry name" value="RIBOSOMALS2"/>
</dbReference>
<evidence type="ECO:0000313" key="7">
    <source>
        <dbReference type="EMBL" id="PIU68187.1"/>
    </source>
</evidence>
<organism evidence="7 8">
    <name type="scientific">candidate division WWE3 bacterium CG06_land_8_20_14_3_00_42_16</name>
    <dbReference type="NCBI Taxonomy" id="1975083"/>
    <lineage>
        <taxon>Bacteria</taxon>
        <taxon>Katanobacteria</taxon>
    </lineage>
</organism>
<dbReference type="HAMAP" id="MF_00291_B">
    <property type="entry name" value="Ribosomal_uS2_B"/>
    <property type="match status" value="1"/>
</dbReference>
<dbReference type="CDD" id="cd01425">
    <property type="entry name" value="RPS2"/>
    <property type="match status" value="1"/>
</dbReference>
<accession>A0A2M7ALH0</accession>
<gene>
    <name evidence="5 7" type="primary">rpsB</name>
    <name evidence="7" type="ORF">COS81_04815</name>
</gene>
<dbReference type="Gene3D" id="3.40.50.10490">
    <property type="entry name" value="Glucose-6-phosphate isomerase like protein, domain 1"/>
    <property type="match status" value="1"/>
</dbReference>
<dbReference type="PANTHER" id="PTHR12534">
    <property type="entry name" value="30S RIBOSOMAL PROTEIN S2 PROKARYOTIC AND ORGANELLAR"/>
    <property type="match status" value="1"/>
</dbReference>
<evidence type="ECO:0000256" key="3">
    <source>
        <dbReference type="ARBA" id="ARBA00023274"/>
    </source>
</evidence>
<comment type="similarity">
    <text evidence="1 5">Belongs to the universal ribosomal protein uS2 family.</text>
</comment>
<dbReference type="SUPFAM" id="SSF52313">
    <property type="entry name" value="Ribosomal protein S2"/>
    <property type="match status" value="1"/>
</dbReference>
<keyword evidence="3 5" id="KW-0687">Ribonucleoprotein</keyword>
<evidence type="ECO:0000256" key="2">
    <source>
        <dbReference type="ARBA" id="ARBA00022980"/>
    </source>
</evidence>
<comment type="caution">
    <text evidence="7">The sequence shown here is derived from an EMBL/GenBank/DDBJ whole genome shotgun (WGS) entry which is preliminary data.</text>
</comment>
<dbReference type="GO" id="GO:0006412">
    <property type="term" value="P:translation"/>
    <property type="evidence" value="ECO:0007669"/>
    <property type="project" value="UniProtKB-UniRule"/>
</dbReference>
<dbReference type="InterPro" id="IPR023591">
    <property type="entry name" value="Ribosomal_uS2_flav_dom_sf"/>
</dbReference>
<evidence type="ECO:0000256" key="6">
    <source>
        <dbReference type="SAM" id="MobiDB-lite"/>
    </source>
</evidence>
<proteinExistence type="inferred from homology"/>
<evidence type="ECO:0000256" key="1">
    <source>
        <dbReference type="ARBA" id="ARBA00006242"/>
    </source>
</evidence>
<evidence type="ECO:0000256" key="4">
    <source>
        <dbReference type="ARBA" id="ARBA00035256"/>
    </source>
</evidence>